<keyword evidence="3" id="KW-1185">Reference proteome</keyword>
<feature type="compositionally biased region" description="Acidic residues" evidence="1">
    <location>
        <begin position="85"/>
        <end position="118"/>
    </location>
</feature>
<proteinExistence type="predicted"/>
<dbReference type="EMBL" id="JASCZI010271907">
    <property type="protein sequence ID" value="MED6217309.1"/>
    <property type="molecule type" value="Genomic_DNA"/>
</dbReference>
<evidence type="ECO:0000256" key="1">
    <source>
        <dbReference type="SAM" id="MobiDB-lite"/>
    </source>
</evidence>
<protein>
    <submittedName>
        <fullName evidence="2">Uncharacterized protein</fullName>
    </submittedName>
</protein>
<reference evidence="2 3" key="1">
    <citation type="journal article" date="2023" name="Plants (Basel)">
        <title>Bridging the Gap: Combining Genomics and Transcriptomics Approaches to Understand Stylosanthes scabra, an Orphan Legume from the Brazilian Caatinga.</title>
        <authorList>
            <person name="Ferreira-Neto J.R.C."/>
            <person name="da Silva M.D."/>
            <person name="Binneck E."/>
            <person name="de Melo N.F."/>
            <person name="da Silva R.H."/>
            <person name="de Melo A.L.T.M."/>
            <person name="Pandolfi V."/>
            <person name="Bustamante F.O."/>
            <person name="Brasileiro-Vidal A.C."/>
            <person name="Benko-Iseppon A.M."/>
        </authorList>
    </citation>
    <scope>NUCLEOTIDE SEQUENCE [LARGE SCALE GENOMIC DNA]</scope>
    <source>
        <tissue evidence="2">Leaves</tissue>
    </source>
</reference>
<sequence length="118" mass="12783">MPPRRRHPWRTAWCVHLLPVEEEREGAVPPCLVAAAPCRRCSSTGSQFRAPPPLSPPPPFTAVVPCPLCTSRPPLLTAGVGTAAENEEPNGDTKEEEFIDDDISSSESEDEPILPDSD</sequence>
<gene>
    <name evidence="2" type="ORF">PIB30_016498</name>
</gene>
<comment type="caution">
    <text evidence="2">The sequence shown here is derived from an EMBL/GenBank/DDBJ whole genome shotgun (WGS) entry which is preliminary data.</text>
</comment>
<name>A0ABU6Z462_9FABA</name>
<evidence type="ECO:0000313" key="3">
    <source>
        <dbReference type="Proteomes" id="UP001341840"/>
    </source>
</evidence>
<accession>A0ABU6Z462</accession>
<evidence type="ECO:0000313" key="2">
    <source>
        <dbReference type="EMBL" id="MED6217309.1"/>
    </source>
</evidence>
<organism evidence="2 3">
    <name type="scientific">Stylosanthes scabra</name>
    <dbReference type="NCBI Taxonomy" id="79078"/>
    <lineage>
        <taxon>Eukaryota</taxon>
        <taxon>Viridiplantae</taxon>
        <taxon>Streptophyta</taxon>
        <taxon>Embryophyta</taxon>
        <taxon>Tracheophyta</taxon>
        <taxon>Spermatophyta</taxon>
        <taxon>Magnoliopsida</taxon>
        <taxon>eudicotyledons</taxon>
        <taxon>Gunneridae</taxon>
        <taxon>Pentapetalae</taxon>
        <taxon>rosids</taxon>
        <taxon>fabids</taxon>
        <taxon>Fabales</taxon>
        <taxon>Fabaceae</taxon>
        <taxon>Papilionoideae</taxon>
        <taxon>50 kb inversion clade</taxon>
        <taxon>dalbergioids sensu lato</taxon>
        <taxon>Dalbergieae</taxon>
        <taxon>Pterocarpus clade</taxon>
        <taxon>Stylosanthes</taxon>
    </lineage>
</organism>
<feature type="region of interest" description="Disordered" evidence="1">
    <location>
        <begin position="75"/>
        <end position="118"/>
    </location>
</feature>
<dbReference type="Proteomes" id="UP001341840">
    <property type="component" value="Unassembled WGS sequence"/>
</dbReference>